<evidence type="ECO:0000256" key="1">
    <source>
        <dbReference type="SAM" id="MobiDB-lite"/>
    </source>
</evidence>
<reference evidence="3" key="1">
    <citation type="journal article" date="2019" name="Int. J. Syst. Evol. Microbiol.">
        <title>The Global Catalogue of Microorganisms (GCM) 10K type strain sequencing project: providing services to taxonomists for standard genome sequencing and annotation.</title>
        <authorList>
            <consortium name="The Broad Institute Genomics Platform"/>
            <consortium name="The Broad Institute Genome Sequencing Center for Infectious Disease"/>
            <person name="Wu L."/>
            <person name="Ma J."/>
        </authorList>
    </citation>
    <scope>NUCLEOTIDE SEQUENCE [LARGE SCALE GENOMIC DNA]</scope>
    <source>
        <strain evidence="3">JCM 17027</strain>
    </source>
</reference>
<dbReference type="Proteomes" id="UP001500034">
    <property type="component" value="Unassembled WGS sequence"/>
</dbReference>
<organism evidence="2 3">
    <name type="scientific">Streptomyces marokkonensis</name>
    <dbReference type="NCBI Taxonomy" id="324855"/>
    <lineage>
        <taxon>Bacteria</taxon>
        <taxon>Bacillati</taxon>
        <taxon>Actinomycetota</taxon>
        <taxon>Actinomycetes</taxon>
        <taxon>Kitasatosporales</taxon>
        <taxon>Streptomycetaceae</taxon>
        <taxon>Streptomyces</taxon>
    </lineage>
</organism>
<proteinExistence type="predicted"/>
<sequence length="69" mass="7064">MVPAVPGVGTGRCAPLAAGARATPTGDAEDALTPPQGGVMYLTELVGDERCDPSAHPPSHDRTQLRITI</sequence>
<feature type="region of interest" description="Disordered" evidence="1">
    <location>
        <begin position="50"/>
        <end position="69"/>
    </location>
</feature>
<feature type="region of interest" description="Disordered" evidence="1">
    <location>
        <begin position="1"/>
        <end position="36"/>
    </location>
</feature>
<evidence type="ECO:0000313" key="2">
    <source>
        <dbReference type="EMBL" id="GAA3994750.1"/>
    </source>
</evidence>
<name>A0ABP7RB15_9ACTN</name>
<dbReference type="EMBL" id="BAABCQ010000108">
    <property type="protein sequence ID" value="GAA3994750.1"/>
    <property type="molecule type" value="Genomic_DNA"/>
</dbReference>
<protein>
    <submittedName>
        <fullName evidence="2">Uncharacterized protein</fullName>
    </submittedName>
</protein>
<keyword evidence="3" id="KW-1185">Reference proteome</keyword>
<accession>A0ABP7RB15</accession>
<evidence type="ECO:0000313" key="3">
    <source>
        <dbReference type="Proteomes" id="UP001500034"/>
    </source>
</evidence>
<comment type="caution">
    <text evidence="2">The sequence shown here is derived from an EMBL/GenBank/DDBJ whole genome shotgun (WGS) entry which is preliminary data.</text>
</comment>
<gene>
    <name evidence="2" type="ORF">GCM10022384_47740</name>
</gene>